<dbReference type="InterPro" id="IPR036388">
    <property type="entry name" value="WH-like_DNA-bd_sf"/>
</dbReference>
<evidence type="ECO:0000313" key="7">
    <source>
        <dbReference type="Proteomes" id="UP000237717"/>
    </source>
</evidence>
<gene>
    <name evidence="6" type="primary">iciA</name>
    <name evidence="6" type="ORF">At1D1609_49630</name>
</gene>
<reference evidence="6 7" key="1">
    <citation type="submission" date="2018-02" db="EMBL/GenBank/DDBJ databases">
        <title>Complete genome sequence of Agrobacterium tumefaciens 1D1609.</title>
        <authorList>
            <person name="Cho S.-T."/>
            <person name="Haryono M."/>
            <person name="Chang H.-H."/>
            <person name="Santos M.N."/>
            <person name="Lai E.-M."/>
            <person name="Kuo C.-H."/>
        </authorList>
    </citation>
    <scope>NUCLEOTIDE SEQUENCE [LARGE SCALE GENOMIC DNA]</scope>
    <source>
        <strain evidence="6 7">1D1609</strain>
    </source>
</reference>
<feature type="domain" description="HTH lysR-type" evidence="5">
    <location>
        <begin position="2"/>
        <end position="58"/>
    </location>
</feature>
<name>A0A2L2LKY5_AGRTU</name>
<proteinExistence type="inferred from homology"/>
<dbReference type="SUPFAM" id="SSF46785">
    <property type="entry name" value="Winged helix' DNA-binding domain"/>
    <property type="match status" value="1"/>
</dbReference>
<dbReference type="Gene3D" id="1.10.10.10">
    <property type="entry name" value="Winged helix-like DNA-binding domain superfamily/Winged helix DNA-binding domain"/>
    <property type="match status" value="1"/>
</dbReference>
<dbReference type="Pfam" id="PF00126">
    <property type="entry name" value="HTH_1"/>
    <property type="match status" value="1"/>
</dbReference>
<dbReference type="Proteomes" id="UP000237717">
    <property type="component" value="Chromosome II"/>
</dbReference>
<dbReference type="RefSeq" id="WP_104680126.1">
    <property type="nucleotide sequence ID" value="NZ_CP026925.1"/>
</dbReference>
<protein>
    <submittedName>
        <fullName evidence="6">LysR family transcriptional regulator, chromosome initiation inhibitor</fullName>
    </submittedName>
</protein>
<dbReference type="GO" id="GO:0003700">
    <property type="term" value="F:DNA-binding transcription factor activity"/>
    <property type="evidence" value="ECO:0007669"/>
    <property type="project" value="InterPro"/>
</dbReference>
<dbReference type="EMBL" id="CP026925">
    <property type="protein sequence ID" value="AVH45002.1"/>
    <property type="molecule type" value="Genomic_DNA"/>
</dbReference>
<evidence type="ECO:0000259" key="5">
    <source>
        <dbReference type="PROSITE" id="PS50931"/>
    </source>
</evidence>
<evidence type="ECO:0000256" key="4">
    <source>
        <dbReference type="ARBA" id="ARBA00023163"/>
    </source>
</evidence>
<sequence>MLNYPALEALDAVIRTGSFEKAAEALDITASAVSQRIAKLERLVSARLIERATPCRTTEEGALLIQHLEKVRFMERELAKHAPEIASLLEMRE</sequence>
<accession>A0A2L2LKY5</accession>
<dbReference type="InterPro" id="IPR036390">
    <property type="entry name" value="WH_DNA-bd_sf"/>
</dbReference>
<dbReference type="PANTHER" id="PTHR30579:SF2">
    <property type="entry name" value="HTH-TYPE TRANSCRIPTIONAL REGULATOR ARGP"/>
    <property type="match status" value="1"/>
</dbReference>
<dbReference type="AlphaFoldDB" id="A0A2L2LKY5"/>
<keyword evidence="2" id="KW-0805">Transcription regulation</keyword>
<keyword evidence="3" id="KW-0238">DNA-binding</keyword>
<dbReference type="PROSITE" id="PS50931">
    <property type="entry name" value="HTH_LYSR"/>
    <property type="match status" value="1"/>
</dbReference>
<comment type="similarity">
    <text evidence="1">Belongs to the LysR transcriptional regulatory family.</text>
</comment>
<evidence type="ECO:0000313" key="6">
    <source>
        <dbReference type="EMBL" id="AVH45002.1"/>
    </source>
</evidence>
<keyword evidence="4" id="KW-0804">Transcription</keyword>
<evidence type="ECO:0000256" key="1">
    <source>
        <dbReference type="ARBA" id="ARBA00009437"/>
    </source>
</evidence>
<evidence type="ECO:0000256" key="3">
    <source>
        <dbReference type="ARBA" id="ARBA00023125"/>
    </source>
</evidence>
<evidence type="ECO:0000256" key="2">
    <source>
        <dbReference type="ARBA" id="ARBA00023015"/>
    </source>
</evidence>
<dbReference type="GO" id="GO:0003677">
    <property type="term" value="F:DNA binding"/>
    <property type="evidence" value="ECO:0007669"/>
    <property type="project" value="UniProtKB-KW"/>
</dbReference>
<organism evidence="6 7">
    <name type="scientific">Agrobacterium tumefaciens</name>
    <dbReference type="NCBI Taxonomy" id="358"/>
    <lineage>
        <taxon>Bacteria</taxon>
        <taxon>Pseudomonadati</taxon>
        <taxon>Pseudomonadota</taxon>
        <taxon>Alphaproteobacteria</taxon>
        <taxon>Hyphomicrobiales</taxon>
        <taxon>Rhizobiaceae</taxon>
        <taxon>Rhizobium/Agrobacterium group</taxon>
        <taxon>Agrobacterium</taxon>
        <taxon>Agrobacterium tumefaciens complex</taxon>
    </lineage>
</organism>
<dbReference type="PANTHER" id="PTHR30579">
    <property type="entry name" value="TRANSCRIPTIONAL REGULATOR"/>
    <property type="match status" value="1"/>
</dbReference>
<dbReference type="InterPro" id="IPR000847">
    <property type="entry name" value="LysR_HTH_N"/>
</dbReference>
<dbReference type="InterPro" id="IPR050176">
    <property type="entry name" value="LTTR"/>
</dbReference>